<evidence type="ECO:0000313" key="3">
    <source>
        <dbReference type="Proteomes" id="UP000236333"/>
    </source>
</evidence>
<sequence length="238" mass="24584">VACCLAMERSRGADSFWQPYLRTLPAAPPNPWLLEGPALAEALEAVAAEAAEVAAEAEEGEEEGGGSFAGGGRKAGQGSGEAAASSGRGSEMGGGGGRMGWGAAVEAARRRYEGAADEVLEVVGGGGAQLVAGGLRREELMWALAQVVSRSLGCGASAGLLPYIDMANHHPAARPPMMMLDERDQVVFAVTSIREGELAPLAAGQELFISYQAEDMPPLKAWLKWGFVPQCLPPAAAH</sequence>
<dbReference type="Gene3D" id="3.90.1410.10">
    <property type="entry name" value="set domain protein methyltransferase, domain 1"/>
    <property type="match status" value="2"/>
</dbReference>
<protein>
    <recommendedName>
        <fullName evidence="4">SET domain-containing protein</fullName>
    </recommendedName>
</protein>
<dbReference type="InterPro" id="IPR046341">
    <property type="entry name" value="SET_dom_sf"/>
</dbReference>
<evidence type="ECO:0000256" key="1">
    <source>
        <dbReference type="SAM" id="MobiDB-lite"/>
    </source>
</evidence>
<comment type="caution">
    <text evidence="2">The sequence shown here is derived from an EMBL/GenBank/DDBJ whole genome shotgun (WGS) entry which is preliminary data.</text>
</comment>
<dbReference type="OrthoDB" id="42889at2759"/>
<dbReference type="PANTHER" id="PTHR13271:SF145">
    <property type="entry name" value="SET DOMAIN-CONTAINING PROTEIN"/>
    <property type="match status" value="1"/>
</dbReference>
<dbReference type="InterPro" id="IPR050600">
    <property type="entry name" value="SETD3_SETD6_MTase"/>
</dbReference>
<proteinExistence type="predicted"/>
<reference evidence="2 3" key="1">
    <citation type="journal article" date="2017" name="Mol. Biol. Evol.">
        <title>The 4-celled Tetrabaena socialis nuclear genome reveals the essential components for genetic control of cell number at the origin of multicellularity in the volvocine lineage.</title>
        <authorList>
            <person name="Featherston J."/>
            <person name="Arakaki Y."/>
            <person name="Hanschen E.R."/>
            <person name="Ferris P.J."/>
            <person name="Michod R.E."/>
            <person name="Olson B.J.S.C."/>
            <person name="Nozaki H."/>
            <person name="Durand P.M."/>
        </authorList>
    </citation>
    <scope>NUCLEOTIDE SEQUENCE [LARGE SCALE GENOMIC DNA]</scope>
    <source>
        <strain evidence="2 3">NIES-571</strain>
    </source>
</reference>
<feature type="compositionally biased region" description="Low complexity" evidence="1">
    <location>
        <begin position="80"/>
        <end position="89"/>
    </location>
</feature>
<evidence type="ECO:0000313" key="2">
    <source>
        <dbReference type="EMBL" id="PNH11851.1"/>
    </source>
</evidence>
<gene>
    <name evidence="2" type="ORF">TSOC_001250</name>
</gene>
<feature type="compositionally biased region" description="Acidic residues" evidence="1">
    <location>
        <begin position="55"/>
        <end position="64"/>
    </location>
</feature>
<feature type="non-terminal residue" evidence="2">
    <location>
        <position position="1"/>
    </location>
</feature>
<dbReference type="SUPFAM" id="SSF82199">
    <property type="entry name" value="SET domain"/>
    <property type="match status" value="1"/>
</dbReference>
<feature type="compositionally biased region" description="Gly residues" evidence="1">
    <location>
        <begin position="65"/>
        <end position="79"/>
    </location>
</feature>
<organism evidence="2 3">
    <name type="scientific">Tetrabaena socialis</name>
    <dbReference type="NCBI Taxonomy" id="47790"/>
    <lineage>
        <taxon>Eukaryota</taxon>
        <taxon>Viridiplantae</taxon>
        <taxon>Chlorophyta</taxon>
        <taxon>core chlorophytes</taxon>
        <taxon>Chlorophyceae</taxon>
        <taxon>CS clade</taxon>
        <taxon>Chlamydomonadales</taxon>
        <taxon>Tetrabaenaceae</taxon>
        <taxon>Tetrabaena</taxon>
    </lineage>
</organism>
<name>A0A2J8AH80_9CHLO</name>
<accession>A0A2J8AH80</accession>
<dbReference type="EMBL" id="PGGS01000020">
    <property type="protein sequence ID" value="PNH11851.1"/>
    <property type="molecule type" value="Genomic_DNA"/>
</dbReference>
<dbReference type="PANTHER" id="PTHR13271">
    <property type="entry name" value="UNCHARACTERIZED PUTATIVE METHYLTRANSFERASE"/>
    <property type="match status" value="1"/>
</dbReference>
<dbReference type="AlphaFoldDB" id="A0A2J8AH80"/>
<dbReference type="Proteomes" id="UP000236333">
    <property type="component" value="Unassembled WGS sequence"/>
</dbReference>
<feature type="region of interest" description="Disordered" evidence="1">
    <location>
        <begin position="50"/>
        <end position="98"/>
    </location>
</feature>
<dbReference type="CDD" id="cd10527">
    <property type="entry name" value="SET_LSMT"/>
    <property type="match status" value="1"/>
</dbReference>
<dbReference type="GO" id="GO:0016279">
    <property type="term" value="F:protein-lysine N-methyltransferase activity"/>
    <property type="evidence" value="ECO:0007669"/>
    <property type="project" value="TreeGrafter"/>
</dbReference>
<keyword evidence="3" id="KW-1185">Reference proteome</keyword>
<evidence type="ECO:0008006" key="4">
    <source>
        <dbReference type="Google" id="ProtNLM"/>
    </source>
</evidence>